<feature type="compositionally biased region" description="Low complexity" evidence="7">
    <location>
        <begin position="7"/>
        <end position="22"/>
    </location>
</feature>
<evidence type="ECO:0000313" key="8">
    <source>
        <dbReference type="EMBL" id="CBZ50285.1"/>
    </source>
</evidence>
<gene>
    <name evidence="9" type="ORF">BN1204_007590</name>
    <name evidence="8" type="ORF">NCLIV_007590</name>
</gene>
<organism evidence="8 10">
    <name type="scientific">Neospora caninum (strain Liverpool)</name>
    <dbReference type="NCBI Taxonomy" id="572307"/>
    <lineage>
        <taxon>Eukaryota</taxon>
        <taxon>Sar</taxon>
        <taxon>Alveolata</taxon>
        <taxon>Apicomplexa</taxon>
        <taxon>Conoidasida</taxon>
        <taxon>Coccidia</taxon>
        <taxon>Eucoccidiorida</taxon>
        <taxon>Eimeriorina</taxon>
        <taxon>Sarcocystidae</taxon>
        <taxon>Neospora</taxon>
    </lineage>
</organism>
<dbReference type="VEuPathDB" id="ToxoDB:NCLIV_007590"/>
<sequence length="757" mass="81144">MPPLAPPASSAAGPVAAPQVSPLPASASPPIGGEDVGALVIDIGTHTVRVGNGQEDCPRQFFLSCAGCETRAEKQTRTPPPGRSFCGNAEACCCCRHAGRTPPPSPAREACHNAEPSSVSSAGQNEATQATERSGDAKATSPGLCPTCACFGCSARRSDAQLVFPLSVYDRRPHCEVRKCLSYEVAETSSPALDPELRFDGDVFRTLVYRTVQGSSVSFRCAPAPAKLSPEKDSNLCTCCCAGVLSPPWPSGSFPEPFTTLATGGLGVLVSEHPVLLCEPTITDEAFRKKTAEILFEEMAVPAAFWAKQATLAAFAVGKSTALVVDIGASGVTVAPVYEGYCLQRNTRKYPVGGDFLDEQIARFLAKERRARGDARSTCGVQGAASDRRGCFGGLCLPAFAKKTRSIDKAGEEDEAENVEAESGKEASERGGKESEKTEKESELSRGKDTTGEEGRGRSEAEDDGFPDVDPSLLAASTQETVRVLKETVCRVHVDEEDEDEEEEEDEEGDGENGEGGRKRKNGKKKAPGRPTQRKGKKAASSGEENSSGGEGGDKKKSVFGKKKRKCRAAATGRAPALYELPDGSCIDCDRLKFDIGEILFRPREALRSLGLWEEEGEEKDALEARNKLKKSQDSYWEARLGGFEGITKAIEACIDSCDVDVRRDMLASIVVTGGASLMPGLLDRVSKELHSPLLFPFCNSPALKVRVIAPNTSVERAFSTWLGGSILASLGTFQQLWISKREYEEQGMEIISRRCR</sequence>
<evidence type="ECO:0000256" key="5">
    <source>
        <dbReference type="ARBA" id="ARBA00049360"/>
    </source>
</evidence>
<feature type="region of interest" description="Disordered" evidence="7">
    <location>
        <begin position="1"/>
        <end position="29"/>
    </location>
</feature>
<evidence type="ECO:0000256" key="4">
    <source>
        <dbReference type="ARBA" id="ARBA00022840"/>
    </source>
</evidence>
<dbReference type="InterPro" id="IPR004001">
    <property type="entry name" value="Actin_CS"/>
</dbReference>
<proteinExistence type="inferred from homology"/>
<feature type="compositionally biased region" description="Acidic residues" evidence="7">
    <location>
        <begin position="411"/>
        <end position="420"/>
    </location>
</feature>
<keyword evidence="10" id="KW-1185">Reference proteome</keyword>
<keyword evidence="2" id="KW-0547">Nucleotide-binding</keyword>
<evidence type="ECO:0000256" key="7">
    <source>
        <dbReference type="SAM" id="MobiDB-lite"/>
    </source>
</evidence>
<dbReference type="InterPro" id="IPR004000">
    <property type="entry name" value="Actin"/>
</dbReference>
<dbReference type="Gene3D" id="3.90.640.10">
    <property type="entry name" value="Actin, Chain A, domain 4"/>
    <property type="match status" value="2"/>
</dbReference>
<feature type="compositionally biased region" description="Low complexity" evidence="7">
    <location>
        <begin position="539"/>
        <end position="548"/>
    </location>
</feature>
<accession>F0V960</accession>
<feature type="compositionally biased region" description="Acidic residues" evidence="7">
    <location>
        <begin position="495"/>
        <end position="513"/>
    </location>
</feature>
<reference evidence="8" key="2">
    <citation type="submission" date="2011-03" db="EMBL/GenBank/DDBJ databases">
        <title>Comparative genomics and transcriptomics of Neospora caninum and Toxoplasma gondii.</title>
        <authorList>
            <person name="Reid A.J."/>
            <person name="Sohal A."/>
            <person name="Harris D."/>
            <person name="Quail M."/>
            <person name="Sanders M."/>
            <person name="Berriman M."/>
            <person name="Wastling J.M."/>
            <person name="Pain A."/>
        </authorList>
    </citation>
    <scope>NUCLEOTIDE SEQUENCE</scope>
    <source>
        <strain evidence="8">Liverpool</strain>
    </source>
</reference>
<dbReference type="Proteomes" id="UP000007494">
    <property type="component" value="Chromosome III"/>
</dbReference>
<dbReference type="InParanoid" id="F0V960"/>
<dbReference type="SUPFAM" id="SSF53067">
    <property type="entry name" value="Actin-like ATPase domain"/>
    <property type="match status" value="3"/>
</dbReference>
<dbReference type="Gene3D" id="3.30.420.40">
    <property type="match status" value="5"/>
</dbReference>
<protein>
    <submittedName>
        <fullName evidence="9">Actin-like family protein ARP4a, putative</fullName>
    </submittedName>
    <submittedName>
        <fullName evidence="8">Putative actin-like family protein ARP4a</fullName>
    </submittedName>
</protein>
<comment type="catalytic activity">
    <reaction evidence="5">
        <text>ATP + H2O = ADP + phosphate + H(+)</text>
        <dbReference type="Rhea" id="RHEA:13065"/>
        <dbReference type="ChEBI" id="CHEBI:15377"/>
        <dbReference type="ChEBI" id="CHEBI:15378"/>
        <dbReference type="ChEBI" id="CHEBI:30616"/>
        <dbReference type="ChEBI" id="CHEBI:43474"/>
        <dbReference type="ChEBI" id="CHEBI:456216"/>
    </reaction>
</comment>
<feature type="compositionally biased region" description="Basic residues" evidence="7">
    <location>
        <begin position="518"/>
        <end position="538"/>
    </location>
</feature>
<reference evidence="8" key="1">
    <citation type="submission" date="2011-02" db="EMBL/GenBank/DDBJ databases">
        <authorList>
            <person name="Aslett M."/>
        </authorList>
    </citation>
    <scope>NUCLEOTIDE SEQUENCE</scope>
    <source>
        <strain evidence="8">Liverpool</strain>
    </source>
</reference>
<dbReference type="SMART" id="SM00268">
    <property type="entry name" value="ACTIN"/>
    <property type="match status" value="1"/>
</dbReference>
<reference evidence="9" key="4">
    <citation type="journal article" date="2015" name="PLoS ONE">
        <title>Comprehensive Evaluation of Toxoplasma gondii VEG and Neospora caninum LIV Genomes with Tachyzoite Stage Transcriptome and Proteome Defines Novel Transcript Features.</title>
        <authorList>
            <person name="Ramaprasad A."/>
            <person name="Mourier T."/>
            <person name="Naeem R."/>
            <person name="Malas T.B."/>
            <person name="Moussa E."/>
            <person name="Panigrahi A."/>
            <person name="Vermont S.J."/>
            <person name="Otto T.D."/>
            <person name="Wastling J."/>
            <person name="Pain A."/>
        </authorList>
    </citation>
    <scope>NUCLEOTIDE SEQUENCE</scope>
    <source>
        <strain evidence="9">Liverpool</strain>
    </source>
</reference>
<evidence type="ECO:0000256" key="2">
    <source>
        <dbReference type="ARBA" id="ARBA00022741"/>
    </source>
</evidence>
<keyword evidence="3" id="KW-0378">Hydrolase</keyword>
<dbReference type="eggNOG" id="KOG0679">
    <property type="taxonomic scope" value="Eukaryota"/>
</dbReference>
<evidence type="ECO:0000256" key="3">
    <source>
        <dbReference type="ARBA" id="ARBA00022801"/>
    </source>
</evidence>
<name>F0V960_NEOCL</name>
<dbReference type="eggNOG" id="KOG0676">
    <property type="taxonomic scope" value="Eukaryota"/>
</dbReference>
<dbReference type="OrthoDB" id="5132116at2759"/>
<comment type="similarity">
    <text evidence="1 6">Belongs to the actin family.</text>
</comment>
<dbReference type="GO" id="GO:0016787">
    <property type="term" value="F:hydrolase activity"/>
    <property type="evidence" value="ECO:0007669"/>
    <property type="project" value="UniProtKB-KW"/>
</dbReference>
<dbReference type="OMA" id="CIDSCDV"/>
<feature type="compositionally biased region" description="Polar residues" evidence="7">
    <location>
        <begin position="115"/>
        <end position="132"/>
    </location>
</feature>
<evidence type="ECO:0000313" key="9">
    <source>
        <dbReference type="EMBL" id="CEL64890.1"/>
    </source>
</evidence>
<dbReference type="GeneID" id="13441311"/>
<dbReference type="AlphaFoldDB" id="F0V960"/>
<dbReference type="FunFam" id="3.30.420.40:FF:000058">
    <property type="entry name" value="Putative actin-related protein 5"/>
    <property type="match status" value="1"/>
</dbReference>
<dbReference type="PROSITE" id="PS00432">
    <property type="entry name" value="ACTINS_2"/>
    <property type="match status" value="1"/>
</dbReference>
<dbReference type="GO" id="GO:0005524">
    <property type="term" value="F:ATP binding"/>
    <property type="evidence" value="ECO:0007669"/>
    <property type="project" value="UniProtKB-KW"/>
</dbReference>
<dbReference type="PANTHER" id="PTHR11937">
    <property type="entry name" value="ACTIN"/>
    <property type="match status" value="1"/>
</dbReference>
<dbReference type="Pfam" id="PF00022">
    <property type="entry name" value="Actin"/>
    <property type="match status" value="2"/>
</dbReference>
<dbReference type="RefSeq" id="XP_003880319.1">
    <property type="nucleotide sequence ID" value="XM_003880270.1"/>
</dbReference>
<feature type="region of interest" description="Disordered" evidence="7">
    <location>
        <begin position="407"/>
        <end position="480"/>
    </location>
</feature>
<evidence type="ECO:0000313" key="10">
    <source>
        <dbReference type="Proteomes" id="UP000007494"/>
    </source>
</evidence>
<evidence type="ECO:0000256" key="1">
    <source>
        <dbReference type="ARBA" id="ARBA00006752"/>
    </source>
</evidence>
<dbReference type="EMBL" id="FR823383">
    <property type="protein sequence ID" value="CBZ50285.1"/>
    <property type="molecule type" value="Genomic_DNA"/>
</dbReference>
<evidence type="ECO:0000256" key="6">
    <source>
        <dbReference type="RuleBase" id="RU000487"/>
    </source>
</evidence>
<keyword evidence="4" id="KW-0067">ATP-binding</keyword>
<dbReference type="EMBL" id="LN714477">
    <property type="protein sequence ID" value="CEL64890.1"/>
    <property type="molecule type" value="Genomic_DNA"/>
</dbReference>
<dbReference type="InterPro" id="IPR043129">
    <property type="entry name" value="ATPase_NBD"/>
</dbReference>
<reference evidence="10" key="3">
    <citation type="journal article" date="2012" name="PLoS Pathog.">
        <title>Comparative genomics of the apicomplexan parasites Toxoplasma gondii and Neospora caninum: Coccidia differing in host range and transmission strategy.</title>
        <authorList>
            <person name="Reid A.J."/>
            <person name="Vermont S.J."/>
            <person name="Cotton J.A."/>
            <person name="Harris D."/>
            <person name="Hill-Cawthorne G.A."/>
            <person name="Konen-Waisman S."/>
            <person name="Latham S.M."/>
            <person name="Mourier T."/>
            <person name="Norton R."/>
            <person name="Quail M.A."/>
            <person name="Sanders M."/>
            <person name="Shanmugam D."/>
            <person name="Sohal A."/>
            <person name="Wasmuth J.D."/>
            <person name="Brunk B."/>
            <person name="Grigg M.E."/>
            <person name="Howard J.C."/>
            <person name="Parkinson J."/>
            <person name="Roos D.S."/>
            <person name="Trees A.J."/>
            <person name="Berriman M."/>
            <person name="Pain A."/>
            <person name="Wastling J.M."/>
        </authorList>
    </citation>
    <scope>NUCLEOTIDE SEQUENCE [LARGE SCALE GENOMIC DNA]</scope>
    <source>
        <strain evidence="10">Liverpool</strain>
    </source>
</reference>
<feature type="region of interest" description="Disordered" evidence="7">
    <location>
        <begin position="494"/>
        <end position="558"/>
    </location>
</feature>
<feature type="compositionally biased region" description="Basic and acidic residues" evidence="7">
    <location>
        <begin position="422"/>
        <end position="460"/>
    </location>
</feature>
<feature type="region of interest" description="Disordered" evidence="7">
    <location>
        <begin position="105"/>
        <end position="141"/>
    </location>
</feature>